<dbReference type="Gene3D" id="3.90.320.10">
    <property type="match status" value="1"/>
</dbReference>
<evidence type="ECO:0000313" key="3">
    <source>
        <dbReference type="Proteomes" id="UP001162156"/>
    </source>
</evidence>
<dbReference type="InterPro" id="IPR011335">
    <property type="entry name" value="Restrct_endonuc-II-like"/>
</dbReference>
<evidence type="ECO:0000313" key="2">
    <source>
        <dbReference type="EMBL" id="KAJ8930641.1"/>
    </source>
</evidence>
<organism evidence="2 3">
    <name type="scientific">Rhamnusium bicolor</name>
    <dbReference type="NCBI Taxonomy" id="1586634"/>
    <lineage>
        <taxon>Eukaryota</taxon>
        <taxon>Metazoa</taxon>
        <taxon>Ecdysozoa</taxon>
        <taxon>Arthropoda</taxon>
        <taxon>Hexapoda</taxon>
        <taxon>Insecta</taxon>
        <taxon>Pterygota</taxon>
        <taxon>Neoptera</taxon>
        <taxon>Endopterygota</taxon>
        <taxon>Coleoptera</taxon>
        <taxon>Polyphaga</taxon>
        <taxon>Cucujiformia</taxon>
        <taxon>Chrysomeloidea</taxon>
        <taxon>Cerambycidae</taxon>
        <taxon>Lepturinae</taxon>
        <taxon>Rhagiini</taxon>
        <taxon>Rhamnusium</taxon>
    </lineage>
</organism>
<sequence length="553" mass="64642">MTPEDGIKERKITFWDKNGKININHPYYFQIQGQLHIAKRKYCYFFVWTFKGVKIEKISKEENFWLTKIEQKLKEFYFDCMLPELVDSVKKYYTDSELLQILEDSDFDDFDCVGGCADRGDLSDYEDDDVTTQAVNDLPSDSDEENPIDVPTGNADNKKVIIDWKLFFPAYGECKTKTFSRLLEKDPFFHCKAIADNISRNRFLVILRPLHFSKNPRPGEPKPEDRLYKIKPVITFFNQRMAEIYYPCQQLSLDESMVLWRGRLSFRQYIKNKNHKYGIKLYMMTTPTGLIQKIAVYTGMLDEIGGRGHAQKVVLHLMENKLNVGHHLYMDNYYNSFDLAKTLLDQGTHCTGTLRLDRKNVPIDVKNAKLVKGNTISRYAAGIMIGKWRDKKDVSYISTEFGNNMIEIETRRKEKVNKPLPILQYNKYMSGVDRQDQMLSYYSAERKTIRWPKKLFMHFIEAMLVNAHHLFNKYSGSKMTLYDFRINVVKSLIPRITEDIPAAVTQGHKLVKRDLGDGKKQVSRKRCHSVLRRESVLKRVMNVLHAQVLQAST</sequence>
<evidence type="ECO:0000259" key="1">
    <source>
        <dbReference type="Pfam" id="PF13843"/>
    </source>
</evidence>
<reference evidence="2" key="1">
    <citation type="journal article" date="2023" name="Insect Mol. Biol.">
        <title>Genome sequencing provides insights into the evolution of gene families encoding plant cell wall-degrading enzymes in longhorned beetles.</title>
        <authorList>
            <person name="Shin N.R."/>
            <person name="Okamura Y."/>
            <person name="Kirsch R."/>
            <person name="Pauchet Y."/>
        </authorList>
    </citation>
    <scope>NUCLEOTIDE SEQUENCE</scope>
    <source>
        <strain evidence="2">RBIC_L_NR</strain>
    </source>
</reference>
<dbReference type="InterPro" id="IPR011604">
    <property type="entry name" value="PDDEXK-like_dom_sf"/>
</dbReference>
<feature type="domain" description="PiggyBac transposable element-derived protein" evidence="1">
    <location>
        <begin position="172"/>
        <end position="468"/>
    </location>
</feature>
<gene>
    <name evidence="2" type="ORF">NQ314_016556</name>
</gene>
<proteinExistence type="predicted"/>
<dbReference type="SUPFAM" id="SSF52980">
    <property type="entry name" value="Restriction endonuclease-like"/>
    <property type="match status" value="1"/>
</dbReference>
<comment type="caution">
    <text evidence="2">The sequence shown here is derived from an EMBL/GenBank/DDBJ whole genome shotgun (WGS) entry which is preliminary data.</text>
</comment>
<dbReference type="Proteomes" id="UP001162156">
    <property type="component" value="Unassembled WGS sequence"/>
</dbReference>
<keyword evidence="3" id="KW-1185">Reference proteome</keyword>
<dbReference type="PANTHER" id="PTHR46599">
    <property type="entry name" value="PIGGYBAC TRANSPOSABLE ELEMENT-DERIVED PROTEIN 4"/>
    <property type="match status" value="1"/>
</dbReference>
<accession>A0AAV8WYE4</accession>
<dbReference type="GO" id="GO:0006281">
    <property type="term" value="P:DNA repair"/>
    <property type="evidence" value="ECO:0007669"/>
    <property type="project" value="UniProtKB-ARBA"/>
</dbReference>
<protein>
    <recommendedName>
        <fullName evidence="1">PiggyBac transposable element-derived protein domain-containing protein</fullName>
    </recommendedName>
</protein>
<name>A0AAV8WYE4_9CUCU</name>
<dbReference type="Pfam" id="PF13843">
    <property type="entry name" value="DDE_Tnp_1_7"/>
    <property type="match status" value="1"/>
</dbReference>
<dbReference type="AlphaFoldDB" id="A0AAV8WYE4"/>
<dbReference type="EMBL" id="JANEYF010004595">
    <property type="protein sequence ID" value="KAJ8930641.1"/>
    <property type="molecule type" value="Genomic_DNA"/>
</dbReference>
<dbReference type="PANTHER" id="PTHR46599:SF3">
    <property type="entry name" value="PIGGYBAC TRANSPOSABLE ELEMENT-DERIVED PROTEIN 4"/>
    <property type="match status" value="1"/>
</dbReference>
<dbReference type="InterPro" id="IPR029526">
    <property type="entry name" value="PGBD"/>
</dbReference>